<dbReference type="EMBL" id="KL197712">
    <property type="protein sequence ID" value="KDQ61999.1"/>
    <property type="molecule type" value="Genomic_DNA"/>
</dbReference>
<keyword evidence="3" id="KW-1185">Reference proteome</keyword>
<protein>
    <submittedName>
        <fullName evidence="2">Uncharacterized protein</fullName>
    </submittedName>
</protein>
<dbReference type="Proteomes" id="UP000027265">
    <property type="component" value="Unassembled WGS sequence"/>
</dbReference>
<feature type="region of interest" description="Disordered" evidence="1">
    <location>
        <begin position="323"/>
        <end position="373"/>
    </location>
</feature>
<accession>A0A067Q4V6</accession>
<dbReference type="OrthoDB" id="2930792at2759"/>
<dbReference type="InParanoid" id="A0A067Q4V6"/>
<gene>
    <name evidence="2" type="ORF">JAAARDRAFT_76837</name>
</gene>
<reference evidence="3" key="1">
    <citation type="journal article" date="2014" name="Proc. Natl. Acad. Sci. U.S.A.">
        <title>Extensive sampling of basidiomycete genomes demonstrates inadequacy of the white-rot/brown-rot paradigm for wood decay fungi.</title>
        <authorList>
            <person name="Riley R."/>
            <person name="Salamov A.A."/>
            <person name="Brown D.W."/>
            <person name="Nagy L.G."/>
            <person name="Floudas D."/>
            <person name="Held B.W."/>
            <person name="Levasseur A."/>
            <person name="Lombard V."/>
            <person name="Morin E."/>
            <person name="Otillar R."/>
            <person name="Lindquist E.A."/>
            <person name="Sun H."/>
            <person name="LaButti K.M."/>
            <person name="Schmutz J."/>
            <person name="Jabbour D."/>
            <person name="Luo H."/>
            <person name="Baker S.E."/>
            <person name="Pisabarro A.G."/>
            <person name="Walton J.D."/>
            <person name="Blanchette R.A."/>
            <person name="Henrissat B."/>
            <person name="Martin F."/>
            <person name="Cullen D."/>
            <person name="Hibbett D.S."/>
            <person name="Grigoriev I.V."/>
        </authorList>
    </citation>
    <scope>NUCLEOTIDE SEQUENCE [LARGE SCALE GENOMIC DNA]</scope>
    <source>
        <strain evidence="3">MUCL 33604</strain>
    </source>
</reference>
<dbReference type="AlphaFoldDB" id="A0A067Q4V6"/>
<name>A0A067Q4V6_9AGAM</name>
<dbReference type="STRING" id="933084.A0A067Q4V6"/>
<dbReference type="HOGENOM" id="CLU_660672_0_0_1"/>
<evidence type="ECO:0000256" key="1">
    <source>
        <dbReference type="SAM" id="MobiDB-lite"/>
    </source>
</evidence>
<sequence>MSTTAEPEPDSQIVDGLALCEPGALNLGAYVALRLDTAATVAPMRDPVVDLQASAVSPKIYVGVVTRLYPWWDANRPLLQIGLMLIGQGLPTPREGAVVDPSMCTPIFPAAEHPHSREPVHPSKPLPWSNCYHHSFMNTTAFVSRIHKANDFDIHISEDEVDLIMDNAHDDRRREDELIQARDEAQKATPEGLPSAEPLTPQPVAEHLDTTLPPTPRSEFYQHGSETRTSQLDGSMPSEVPDYPDEAADFHILDLMPTGQTRNTIELFLDLTIVSELPNPREYFQDIYTLRRFESEANARLKAEITQSKQRNEDRIQNWMNRADPQAPVGDTIPDPQGTARSEAEAPPVVTGTEDVLAPPIGGSPPEDEVDGTVRPYPPPSLWSRLKAGVLNLWTTLKGWMFSVFRISRSLPQPEP</sequence>
<organism evidence="2 3">
    <name type="scientific">Jaapia argillacea MUCL 33604</name>
    <dbReference type="NCBI Taxonomy" id="933084"/>
    <lineage>
        <taxon>Eukaryota</taxon>
        <taxon>Fungi</taxon>
        <taxon>Dikarya</taxon>
        <taxon>Basidiomycota</taxon>
        <taxon>Agaricomycotina</taxon>
        <taxon>Agaricomycetes</taxon>
        <taxon>Agaricomycetidae</taxon>
        <taxon>Jaapiales</taxon>
        <taxon>Jaapiaceae</taxon>
        <taxon>Jaapia</taxon>
    </lineage>
</organism>
<proteinExistence type="predicted"/>
<evidence type="ECO:0000313" key="3">
    <source>
        <dbReference type="Proteomes" id="UP000027265"/>
    </source>
</evidence>
<evidence type="ECO:0000313" key="2">
    <source>
        <dbReference type="EMBL" id="KDQ61999.1"/>
    </source>
</evidence>
<feature type="region of interest" description="Disordered" evidence="1">
    <location>
        <begin position="183"/>
        <end position="237"/>
    </location>
</feature>